<dbReference type="AlphaFoldDB" id="A0A3S2PMP2"/>
<dbReference type="Proteomes" id="UP000283210">
    <property type="component" value="Chromosome 7"/>
</dbReference>
<keyword evidence="1" id="KW-0472">Membrane</keyword>
<dbReference type="EMBL" id="CM012443">
    <property type="protein sequence ID" value="RVE70793.1"/>
    <property type="molecule type" value="Genomic_DNA"/>
</dbReference>
<name>A0A3S2PMP2_ORYJA</name>
<organism evidence="2 3">
    <name type="scientific">Oryzias javanicus</name>
    <name type="common">Javanese ricefish</name>
    <name type="synonym">Aplocheilus javanicus</name>
    <dbReference type="NCBI Taxonomy" id="123683"/>
    <lineage>
        <taxon>Eukaryota</taxon>
        <taxon>Metazoa</taxon>
        <taxon>Chordata</taxon>
        <taxon>Craniata</taxon>
        <taxon>Vertebrata</taxon>
        <taxon>Euteleostomi</taxon>
        <taxon>Actinopterygii</taxon>
        <taxon>Neopterygii</taxon>
        <taxon>Teleostei</taxon>
        <taxon>Neoteleostei</taxon>
        <taxon>Acanthomorphata</taxon>
        <taxon>Ovalentaria</taxon>
        <taxon>Atherinomorphae</taxon>
        <taxon>Beloniformes</taxon>
        <taxon>Adrianichthyidae</taxon>
        <taxon>Oryziinae</taxon>
        <taxon>Oryzias</taxon>
    </lineage>
</organism>
<protein>
    <submittedName>
        <fullName evidence="2">Uncharacterized protein</fullName>
    </submittedName>
</protein>
<evidence type="ECO:0000313" key="3">
    <source>
        <dbReference type="Proteomes" id="UP000283210"/>
    </source>
</evidence>
<keyword evidence="1" id="KW-0812">Transmembrane</keyword>
<evidence type="ECO:0000256" key="1">
    <source>
        <dbReference type="SAM" id="Phobius"/>
    </source>
</evidence>
<reference evidence="2 3" key="1">
    <citation type="submission" date="2018-11" db="EMBL/GenBank/DDBJ databases">
        <authorList>
            <person name="Lopez-Roques C."/>
            <person name="Donnadieu C."/>
            <person name="Bouchez O."/>
            <person name="Klopp C."/>
            <person name="Cabau C."/>
            <person name="Zahm M."/>
        </authorList>
    </citation>
    <scope>NUCLEOTIDE SEQUENCE [LARGE SCALE GENOMIC DNA]</scope>
    <source>
        <strain evidence="2">RS831</strain>
        <tissue evidence="2">Whole body</tissue>
    </source>
</reference>
<reference evidence="2 3" key="2">
    <citation type="submission" date="2019-01" db="EMBL/GenBank/DDBJ databases">
        <title>A chromosome length genome reference of the Java medaka (oryzias javanicus).</title>
        <authorList>
            <person name="Herpin A."/>
            <person name="Takehana Y."/>
            <person name="Naruse K."/>
            <person name="Ansai S."/>
            <person name="Kawaguchi M."/>
        </authorList>
    </citation>
    <scope>NUCLEOTIDE SEQUENCE [LARGE SCALE GENOMIC DNA]</scope>
    <source>
        <strain evidence="2">RS831</strain>
        <tissue evidence="2">Whole body</tissue>
    </source>
</reference>
<gene>
    <name evidence="2" type="ORF">OJAV_G00068230</name>
</gene>
<feature type="transmembrane region" description="Helical" evidence="1">
    <location>
        <begin position="12"/>
        <end position="32"/>
    </location>
</feature>
<keyword evidence="3" id="KW-1185">Reference proteome</keyword>
<sequence>MWWRDRRCSCLLVFYHFNATMSLFCCFCIQTVDFSFHNYILSIYLQLFIHTQPNYGTQKDPVCCRFSPLFSFVMWVTGGMQLCFCGLQQASVQIGTSCPRFSVVRLCMSCTS</sequence>
<proteinExistence type="predicted"/>
<accession>A0A3S2PMP2</accession>
<keyword evidence="1" id="KW-1133">Transmembrane helix</keyword>
<evidence type="ECO:0000313" key="2">
    <source>
        <dbReference type="EMBL" id="RVE70793.1"/>
    </source>
</evidence>